<dbReference type="Gene3D" id="3.90.226.10">
    <property type="entry name" value="2-enoyl-CoA Hydratase, Chain A, domain 1"/>
    <property type="match status" value="1"/>
</dbReference>
<protein>
    <submittedName>
        <fullName evidence="2">Enoyl-CoA hydratase</fullName>
    </submittedName>
</protein>
<feature type="region of interest" description="Disordered" evidence="1">
    <location>
        <begin position="1"/>
        <end position="23"/>
    </location>
</feature>
<dbReference type="PANTHER" id="PTHR11941">
    <property type="entry name" value="ENOYL-COA HYDRATASE-RELATED"/>
    <property type="match status" value="1"/>
</dbReference>
<dbReference type="EMBL" id="LAKD02000027">
    <property type="protein sequence ID" value="OPF80933.1"/>
    <property type="molecule type" value="Genomic_DNA"/>
</dbReference>
<gene>
    <name evidence="2" type="ORF">VT50_0210275</name>
</gene>
<dbReference type="NCBIfam" id="NF042432">
    <property type="entry name" value="DHPACoAdixog_DpgC"/>
    <property type="match status" value="1"/>
</dbReference>
<keyword evidence="3" id="KW-1185">Reference proteome</keyword>
<dbReference type="AlphaFoldDB" id="A0A1V4D827"/>
<proteinExistence type="predicted"/>
<dbReference type="InterPro" id="IPR001753">
    <property type="entry name" value="Enoyl-CoA_hydra/iso"/>
</dbReference>
<evidence type="ECO:0000313" key="3">
    <source>
        <dbReference type="Proteomes" id="UP000033615"/>
    </source>
</evidence>
<evidence type="ECO:0000313" key="2">
    <source>
        <dbReference type="EMBL" id="OPF80933.1"/>
    </source>
</evidence>
<dbReference type="CDD" id="cd06558">
    <property type="entry name" value="crotonase-like"/>
    <property type="match status" value="1"/>
</dbReference>
<dbReference type="PANTHER" id="PTHR11941:SF54">
    <property type="entry name" value="ENOYL-COA HYDRATASE, MITOCHONDRIAL"/>
    <property type="match status" value="1"/>
</dbReference>
<dbReference type="OrthoDB" id="7337390at2"/>
<comment type="caution">
    <text evidence="2">The sequence shown here is derived from an EMBL/GenBank/DDBJ whole genome shotgun (WGS) entry which is preliminary data.</text>
</comment>
<dbReference type="InterPro" id="IPR053482">
    <property type="entry name" value="DPA-CoA_Dioxygenase"/>
</dbReference>
<dbReference type="Pfam" id="PF00378">
    <property type="entry name" value="ECH_1"/>
    <property type="match status" value="1"/>
</dbReference>
<reference evidence="2" key="1">
    <citation type="submission" date="2016-12" db="EMBL/GenBank/DDBJ databases">
        <title>Genome sequence of Streptomyces antioxidans MUSC 164.</title>
        <authorList>
            <person name="Lee L.-H."/>
            <person name="Ser H.-L."/>
        </authorList>
    </citation>
    <scope>NUCLEOTIDE SEQUENCE [LARGE SCALE GENOMIC DNA]</scope>
    <source>
        <strain evidence="2">MUSC 164</strain>
    </source>
</reference>
<accession>A0A1V4D827</accession>
<dbReference type="RefSeq" id="WP_079343806.1">
    <property type="nucleotide sequence ID" value="NZ_LAKD02000027.1"/>
</dbReference>
<evidence type="ECO:0000256" key="1">
    <source>
        <dbReference type="SAM" id="MobiDB-lite"/>
    </source>
</evidence>
<dbReference type="GO" id="GO:0003824">
    <property type="term" value="F:catalytic activity"/>
    <property type="evidence" value="ECO:0007669"/>
    <property type="project" value="UniProtKB-ARBA"/>
</dbReference>
<sequence length="444" mass="48026">MTARATTRPHRWDRTAPELTGAPDADAAALRSFTAAGEDLLAALPAKPDRTPDQQDTADEIHRRCRGLRAEFLRGHVDRVHTELTDGRSRSVRLAELAGAAAERFPGLVPTAAQLADERRHPQRDKEGREIDQGLFFGALLAAPQAAAHVVASMLRPTARARAALPAFRRTGVAELGCVHLERQGDTAFLTVRNLHCLNAEDDPSVDDMETAVDLVLLDEACRVGVVRGGHMTHPRYLGRRVFSAGINLKDLHRGRISFVDFLLRREIGYINKILRGLRTDHDETVEKPWVAAVDTFAIGGGAQLLLVFDSVVAATDSYVSLPAAKEGIVPGAANLRLSRAVGPRIARQMILGGAVIEATDPRAALLADRLVAPDAMEDTIAETAEQLSAPAVVANRRMLNLAEEPPASFNAYMAEFAVQQSRRAYSPDVLAKVARVAAKPSTT</sequence>
<dbReference type="InterPro" id="IPR029045">
    <property type="entry name" value="ClpP/crotonase-like_dom_sf"/>
</dbReference>
<organism evidence="2 3">
    <name type="scientific">Streptomyces antioxidans</name>
    <dbReference type="NCBI Taxonomy" id="1507734"/>
    <lineage>
        <taxon>Bacteria</taxon>
        <taxon>Bacillati</taxon>
        <taxon>Actinomycetota</taxon>
        <taxon>Actinomycetes</taxon>
        <taxon>Kitasatosporales</taxon>
        <taxon>Streptomycetaceae</taxon>
        <taxon>Streptomyces</taxon>
    </lineage>
</organism>
<name>A0A1V4D827_9ACTN</name>
<dbReference type="GO" id="GO:0006635">
    <property type="term" value="P:fatty acid beta-oxidation"/>
    <property type="evidence" value="ECO:0007669"/>
    <property type="project" value="TreeGrafter"/>
</dbReference>
<dbReference type="Gene3D" id="1.20.58.1300">
    <property type="match status" value="1"/>
</dbReference>
<dbReference type="SUPFAM" id="SSF52096">
    <property type="entry name" value="ClpP/crotonase"/>
    <property type="match status" value="1"/>
</dbReference>
<dbReference type="Proteomes" id="UP000033615">
    <property type="component" value="Unassembled WGS sequence"/>
</dbReference>